<evidence type="ECO:0000313" key="3">
    <source>
        <dbReference type="EMBL" id="KKB24438.1"/>
    </source>
</evidence>
<accession>A0AAJ0JMC2</accession>
<feature type="compositionally biased region" description="Basic and acidic residues" evidence="1">
    <location>
        <begin position="74"/>
        <end position="100"/>
    </location>
</feature>
<dbReference type="Proteomes" id="UP000033530">
    <property type="component" value="Unassembled WGS sequence"/>
</dbReference>
<protein>
    <recommendedName>
        <fullName evidence="5">Surface lipoprotein-related protein</fullName>
    </recommendedName>
</protein>
<name>A0AAJ0JMC2_STACA</name>
<evidence type="ECO:0000313" key="4">
    <source>
        <dbReference type="Proteomes" id="UP000033530"/>
    </source>
</evidence>
<comment type="caution">
    <text evidence="3">The sequence shown here is derived from an EMBL/GenBank/DDBJ whole genome shotgun (WGS) entry which is preliminary data.</text>
</comment>
<keyword evidence="2" id="KW-1133">Transmembrane helix</keyword>
<dbReference type="RefSeq" id="WP_046100567.1">
    <property type="nucleotide sequence ID" value="NZ_BKAP01000011.1"/>
</dbReference>
<keyword evidence="2" id="KW-0812">Transmembrane</keyword>
<reference evidence="3 4" key="1">
    <citation type="submission" date="2015-03" db="EMBL/GenBank/DDBJ databases">
        <title>Draft Genome Sequence of S. carnosus subsp. utilis LTH 7013, Isolated from South Tirolean Ham.</title>
        <authorList>
            <person name="Mueller A."/>
            <person name="Huptas C."/>
            <person name="Wenning M."/>
            <person name="Weiss A."/>
            <person name="Schmidt H."/>
        </authorList>
    </citation>
    <scope>NUCLEOTIDE SEQUENCE [LARGE SCALE GENOMIC DNA]</scope>
    <source>
        <strain evidence="3 4">LTH7013</strain>
    </source>
</reference>
<proteinExistence type="predicted"/>
<feature type="transmembrane region" description="Helical" evidence="2">
    <location>
        <begin position="37"/>
        <end position="55"/>
    </location>
</feature>
<evidence type="ECO:0008006" key="5">
    <source>
        <dbReference type="Google" id="ProtNLM"/>
    </source>
</evidence>
<keyword evidence="2" id="KW-0472">Membrane</keyword>
<organism evidence="3 4">
    <name type="scientific">Staphylococcus carnosus</name>
    <dbReference type="NCBI Taxonomy" id="1281"/>
    <lineage>
        <taxon>Bacteria</taxon>
        <taxon>Bacillati</taxon>
        <taxon>Bacillota</taxon>
        <taxon>Bacilli</taxon>
        <taxon>Bacillales</taxon>
        <taxon>Staphylococcaceae</taxon>
        <taxon>Staphylococcus</taxon>
    </lineage>
</organism>
<feature type="region of interest" description="Disordered" evidence="1">
    <location>
        <begin position="62"/>
        <end position="100"/>
    </location>
</feature>
<gene>
    <name evidence="3" type="ORF">VV61_11990</name>
</gene>
<sequence length="226" mass="26685">MNNERWYQRNWFVILTLIIFFPVGLFLMWYFKKWNNSARWIVTGIFALLLIISFFTEDESESENQEKNTATNSEKSEEKAKPKNESKPKEEKKKELTDEQKLEKSVKKEVGKKNFSDIVYNEYDNVAVITLKDYDGFSEKSALREMQYGAAKALLGVKKSKLDIDNVDIVVAMDMEDDKMNTSKDNVLKMTFDKDLIENMNDDNKYKLREDAERYASEYWVHPAFR</sequence>
<evidence type="ECO:0000256" key="2">
    <source>
        <dbReference type="SAM" id="Phobius"/>
    </source>
</evidence>
<evidence type="ECO:0000256" key="1">
    <source>
        <dbReference type="SAM" id="MobiDB-lite"/>
    </source>
</evidence>
<feature type="transmembrane region" description="Helical" evidence="2">
    <location>
        <begin position="12"/>
        <end position="31"/>
    </location>
</feature>
<dbReference type="EMBL" id="LAIU01000010">
    <property type="protein sequence ID" value="KKB24438.1"/>
    <property type="molecule type" value="Genomic_DNA"/>
</dbReference>
<dbReference type="AlphaFoldDB" id="A0AAJ0JMC2"/>